<dbReference type="PANTHER" id="PTHR46018">
    <property type="entry name" value="ZINC PHOSPHODIESTERASE ELAC PROTEIN 1"/>
    <property type="match status" value="1"/>
</dbReference>
<dbReference type="Gene3D" id="3.60.15.10">
    <property type="entry name" value="Ribonuclease Z/Hydroxyacylglutathione hydrolase-like"/>
    <property type="match status" value="1"/>
</dbReference>
<reference evidence="4" key="1">
    <citation type="submission" date="2017-04" db="EMBL/GenBank/DDBJ databases">
        <authorList>
            <person name="Varghese N."/>
            <person name="Submissions S."/>
        </authorList>
    </citation>
    <scope>NUCLEOTIDE SEQUENCE [LARGE SCALE GENOMIC DNA]</scope>
    <source>
        <strain evidence="4">UI2</strain>
    </source>
</reference>
<proteinExistence type="predicted"/>
<dbReference type="CDD" id="cd07719">
    <property type="entry name" value="arylsulfatase_AtsA-like_MBL-fold"/>
    <property type="match status" value="1"/>
</dbReference>
<dbReference type="GO" id="GO:0042781">
    <property type="term" value="F:3'-tRNA processing endoribonuclease activity"/>
    <property type="evidence" value="ECO:0007669"/>
    <property type="project" value="TreeGrafter"/>
</dbReference>
<sequence length="343" mass="37769">MLRKILYAVLALTILLLALAYFNRDSLIDASIRDKLQQKPDPIFLANDGHIRVLLCGTGSPEVSAARAQACTLVSAGGRMFLFDVGDGAVRSLEQLRVAVGRLERVFITHFHSDHFNDLGTLINAGWIWGRKTPLEIEGPVGMRGVLDGLAQSYALDESYRSANMPHLAERREVAFGKPLEVSFAGGQRTTRVYDKDGVTIDATLVAHDPVKPALGYILEYRGKKVFISGDTEVSPLNMDAMRGADLAVHESYAAHMVRRAIPQMKKLGMDFEAEVATRTIPYHADNIALAKQAQAAGVKHLLLTHLIPYPDSFIVRRMYTEGMADHYKGKLTVGQDGMLIVL</sequence>
<evidence type="ECO:0000259" key="2">
    <source>
        <dbReference type="SMART" id="SM00849"/>
    </source>
</evidence>
<dbReference type="InterPro" id="IPR044094">
    <property type="entry name" value="AtsA-like_MBL-fold"/>
</dbReference>
<name>A0A1Y6FML9_9SPHN</name>
<keyword evidence="4" id="KW-1185">Reference proteome</keyword>
<dbReference type="Pfam" id="PF12706">
    <property type="entry name" value="Lactamase_B_2"/>
    <property type="match status" value="1"/>
</dbReference>
<dbReference type="SUPFAM" id="SSF56281">
    <property type="entry name" value="Metallo-hydrolase/oxidoreductase"/>
    <property type="match status" value="1"/>
</dbReference>
<evidence type="ECO:0000313" key="3">
    <source>
        <dbReference type="EMBL" id="SMQ76188.1"/>
    </source>
</evidence>
<keyword evidence="1" id="KW-0378">Hydrolase</keyword>
<accession>A0A1Y6FML9</accession>
<dbReference type="InterPro" id="IPR001279">
    <property type="entry name" value="Metallo-B-lactamas"/>
</dbReference>
<dbReference type="AlphaFoldDB" id="A0A1Y6FML9"/>
<evidence type="ECO:0000313" key="4">
    <source>
        <dbReference type="Proteomes" id="UP000194469"/>
    </source>
</evidence>
<dbReference type="GeneID" id="303002455"/>
<protein>
    <submittedName>
        <fullName evidence="3">Ribonuclease Z</fullName>
    </submittedName>
</protein>
<feature type="domain" description="Metallo-beta-lactamase" evidence="2">
    <location>
        <begin position="68"/>
        <end position="284"/>
    </location>
</feature>
<gene>
    <name evidence="3" type="ORF">SAMN06295984_1634</name>
</gene>
<dbReference type="SMART" id="SM00849">
    <property type="entry name" value="Lactamase_B"/>
    <property type="match status" value="1"/>
</dbReference>
<dbReference type="Proteomes" id="UP000194469">
    <property type="component" value="Unassembled WGS sequence"/>
</dbReference>
<dbReference type="RefSeq" id="WP_165760607.1">
    <property type="nucleotide sequence ID" value="NZ_FXWL01000002.1"/>
</dbReference>
<dbReference type="PANTHER" id="PTHR46018:SF2">
    <property type="entry name" value="ZINC PHOSPHODIESTERASE ELAC PROTEIN 1"/>
    <property type="match status" value="1"/>
</dbReference>
<organism evidence="3 4">
    <name type="scientific">Sphingopyxis terrae subsp. ummariensis</name>
    <dbReference type="NCBI Taxonomy" id="429001"/>
    <lineage>
        <taxon>Bacteria</taxon>
        <taxon>Pseudomonadati</taxon>
        <taxon>Pseudomonadota</taxon>
        <taxon>Alphaproteobacteria</taxon>
        <taxon>Sphingomonadales</taxon>
        <taxon>Sphingomonadaceae</taxon>
        <taxon>Sphingopyxis</taxon>
    </lineage>
</organism>
<dbReference type="InterPro" id="IPR036866">
    <property type="entry name" value="RibonucZ/Hydroxyglut_hydro"/>
</dbReference>
<evidence type="ECO:0000256" key="1">
    <source>
        <dbReference type="ARBA" id="ARBA00022801"/>
    </source>
</evidence>
<dbReference type="EMBL" id="FXWL01000002">
    <property type="protein sequence ID" value="SMQ76188.1"/>
    <property type="molecule type" value="Genomic_DNA"/>
</dbReference>